<sequence length="128" mass="14098">MTFTSFGGTTVLKWMAKPWLKRRVLPLLRVGLDVLLESSGLLGVGQRDEDDVGLLHRFTGLVDLEALFLGDRNRLRTLVEADDDLGAGFLEVQCVGVALRTEAEDGEGFAFEDGEISVFVSVDFGHER</sequence>
<reference evidence="1 2" key="1">
    <citation type="journal article" date="2011" name="J. Bacteriol.">
        <title>Genome sequence of Chthoniobacter flavus Ellin428, an aerobic heterotrophic soil bacterium.</title>
        <authorList>
            <person name="Kant R."/>
            <person name="van Passel M.W."/>
            <person name="Palva A."/>
            <person name="Lucas S."/>
            <person name="Lapidus A."/>
            <person name="Glavina Del Rio T."/>
            <person name="Dalin E."/>
            <person name="Tice H."/>
            <person name="Bruce D."/>
            <person name="Goodwin L."/>
            <person name="Pitluck S."/>
            <person name="Larimer F.W."/>
            <person name="Land M.L."/>
            <person name="Hauser L."/>
            <person name="Sangwan P."/>
            <person name="de Vos W.M."/>
            <person name="Janssen P.H."/>
            <person name="Smidt H."/>
        </authorList>
    </citation>
    <scope>NUCLEOTIDE SEQUENCE [LARGE SCALE GENOMIC DNA]</scope>
    <source>
        <strain evidence="1 2">Ellin428</strain>
    </source>
</reference>
<dbReference type="Proteomes" id="UP000005824">
    <property type="component" value="Unassembled WGS sequence"/>
</dbReference>
<dbReference type="InParanoid" id="B4D141"/>
<dbReference type="AlphaFoldDB" id="B4D141"/>
<dbReference type="EMBL" id="ABVL01000006">
    <property type="protein sequence ID" value="EDY20053.1"/>
    <property type="molecule type" value="Genomic_DNA"/>
</dbReference>
<evidence type="ECO:0000313" key="2">
    <source>
        <dbReference type="Proteomes" id="UP000005824"/>
    </source>
</evidence>
<evidence type="ECO:0000313" key="1">
    <source>
        <dbReference type="EMBL" id="EDY20053.1"/>
    </source>
</evidence>
<protein>
    <submittedName>
        <fullName evidence="1">Uncharacterized protein</fullName>
    </submittedName>
</protein>
<comment type="caution">
    <text evidence="1">The sequence shown here is derived from an EMBL/GenBank/DDBJ whole genome shotgun (WGS) entry which is preliminary data.</text>
</comment>
<keyword evidence="2" id="KW-1185">Reference proteome</keyword>
<accession>B4D141</accession>
<name>B4D141_9BACT</name>
<gene>
    <name evidence="1" type="ORF">CfE428DRAFT_2642</name>
</gene>
<organism evidence="1 2">
    <name type="scientific">Chthoniobacter flavus Ellin428</name>
    <dbReference type="NCBI Taxonomy" id="497964"/>
    <lineage>
        <taxon>Bacteria</taxon>
        <taxon>Pseudomonadati</taxon>
        <taxon>Verrucomicrobiota</taxon>
        <taxon>Spartobacteria</taxon>
        <taxon>Chthoniobacterales</taxon>
        <taxon>Chthoniobacteraceae</taxon>
        <taxon>Chthoniobacter</taxon>
    </lineage>
</organism>
<proteinExistence type="predicted"/>